<evidence type="ECO:0000313" key="2">
    <source>
        <dbReference type="EMBL" id="KKM73483.1"/>
    </source>
</evidence>
<dbReference type="Pfam" id="PF07969">
    <property type="entry name" value="Amidohydro_3"/>
    <property type="match status" value="1"/>
</dbReference>
<feature type="domain" description="Amidohydrolase 3" evidence="1">
    <location>
        <begin position="79"/>
        <end position="572"/>
    </location>
</feature>
<proteinExistence type="predicted"/>
<dbReference type="Gene3D" id="3.20.20.140">
    <property type="entry name" value="Metal-dependent hydrolases"/>
    <property type="match status" value="1"/>
</dbReference>
<dbReference type="InterPro" id="IPR013108">
    <property type="entry name" value="Amidohydro_3"/>
</dbReference>
<dbReference type="CDD" id="cd01300">
    <property type="entry name" value="YtcJ_like"/>
    <property type="match status" value="1"/>
</dbReference>
<dbReference type="Gene3D" id="2.30.40.10">
    <property type="entry name" value="Urease, subunit C, domain 1"/>
    <property type="match status" value="1"/>
</dbReference>
<organism evidence="2">
    <name type="scientific">marine sediment metagenome</name>
    <dbReference type="NCBI Taxonomy" id="412755"/>
    <lineage>
        <taxon>unclassified sequences</taxon>
        <taxon>metagenomes</taxon>
        <taxon>ecological metagenomes</taxon>
    </lineage>
</organism>
<dbReference type="PANTHER" id="PTHR22642">
    <property type="entry name" value="IMIDAZOLONEPROPIONASE"/>
    <property type="match status" value="1"/>
</dbReference>
<dbReference type="InterPro" id="IPR032466">
    <property type="entry name" value="Metal_Hydrolase"/>
</dbReference>
<dbReference type="Gene3D" id="3.10.310.70">
    <property type="match status" value="1"/>
</dbReference>
<protein>
    <recommendedName>
        <fullName evidence="1">Amidohydrolase 3 domain-containing protein</fullName>
    </recommendedName>
</protein>
<sequence length="574" mass="63710">MFNRLSSKFFFLILSIFIICLSISGLQKSKKADLVLMNGKIVTVDEAKPEVQALAVSGDRIIAVGSNEEIKPYITQKTEVINLEGKLAIPGFIDSHGHFTGLGQSKMVLNFMEVKGWDEVVAMTKEALKNAKSGDWIFGRGWHQEKWDKTPEPNVDGLPFHHTLSKVSPDNPVLFTHASGHASFANAKAMELAGITKDTQDPPGGEIVKDSEGNPIGAFRETAQRLLRRASNSYLESRTPEEIGTEHLRGIELAVQECLSNGVTSFHDAGSSFETIDLFKKLAEEGKLGIRLWVMIRDSNERLRERLSEYKIIGMGKNHLTVRAIKRSLDGALGPHGAWLLKPYEDLPSSTGLNTSTVDSVKESARLAIENDFQFCVHAIGDRANQETLNIFEAAFKAHPDKKDLRWRDEHSQHLHPEDILRFGQLGVIASMQGIHCTSDAPYVIKRLGKKRAEEGAYVWQKLMESGAIICNGTDAPVEFIDPIACFYATVTRKLKDGTVFYADQRMSRKEALRSYTLNCAYAGFQEDILGSLTPGKLADITVLSKDIMTVPDDEILNTEVVYTIVGGKVLYKK</sequence>
<dbReference type="SUPFAM" id="SSF51556">
    <property type="entry name" value="Metallo-dependent hydrolases"/>
    <property type="match status" value="1"/>
</dbReference>
<dbReference type="EMBL" id="LAZR01009296">
    <property type="protein sequence ID" value="KKM73483.1"/>
    <property type="molecule type" value="Genomic_DNA"/>
</dbReference>
<gene>
    <name evidence="2" type="ORF">LCGC14_1410050</name>
</gene>
<evidence type="ECO:0000259" key="1">
    <source>
        <dbReference type="Pfam" id="PF07969"/>
    </source>
</evidence>
<dbReference type="InterPro" id="IPR033932">
    <property type="entry name" value="YtcJ-like"/>
</dbReference>
<dbReference type="AlphaFoldDB" id="A0A0F9JUV6"/>
<dbReference type="GO" id="GO:0016810">
    <property type="term" value="F:hydrolase activity, acting on carbon-nitrogen (but not peptide) bonds"/>
    <property type="evidence" value="ECO:0007669"/>
    <property type="project" value="InterPro"/>
</dbReference>
<reference evidence="2" key="1">
    <citation type="journal article" date="2015" name="Nature">
        <title>Complex archaea that bridge the gap between prokaryotes and eukaryotes.</title>
        <authorList>
            <person name="Spang A."/>
            <person name="Saw J.H."/>
            <person name="Jorgensen S.L."/>
            <person name="Zaremba-Niedzwiedzka K."/>
            <person name="Martijn J."/>
            <person name="Lind A.E."/>
            <person name="van Eijk R."/>
            <person name="Schleper C."/>
            <person name="Guy L."/>
            <person name="Ettema T.J."/>
        </authorList>
    </citation>
    <scope>NUCLEOTIDE SEQUENCE</scope>
</reference>
<dbReference type="InterPro" id="IPR011059">
    <property type="entry name" value="Metal-dep_hydrolase_composite"/>
</dbReference>
<comment type="caution">
    <text evidence="2">The sequence shown here is derived from an EMBL/GenBank/DDBJ whole genome shotgun (WGS) entry which is preliminary data.</text>
</comment>
<name>A0A0F9JUV6_9ZZZZ</name>
<accession>A0A0F9JUV6</accession>
<dbReference type="SUPFAM" id="SSF51338">
    <property type="entry name" value="Composite domain of metallo-dependent hydrolases"/>
    <property type="match status" value="1"/>
</dbReference>
<dbReference type="PANTHER" id="PTHR22642:SF2">
    <property type="entry name" value="PROTEIN LONG AFTER FAR-RED 3"/>
    <property type="match status" value="1"/>
</dbReference>